<proteinExistence type="predicted"/>
<dbReference type="AlphaFoldDB" id="W1YF34"/>
<sequence length="59" mass="6678">GSRRSGRSGRSCGKIIGGWYHLSLGSHRTRITGVYLRVSPLDYVMVALAFDRRRNARTR</sequence>
<protein>
    <submittedName>
        <fullName evidence="1">Uncharacterized protein</fullName>
    </submittedName>
</protein>
<organism evidence="1">
    <name type="scientific">human gut metagenome</name>
    <dbReference type="NCBI Taxonomy" id="408170"/>
    <lineage>
        <taxon>unclassified sequences</taxon>
        <taxon>metagenomes</taxon>
        <taxon>organismal metagenomes</taxon>
    </lineage>
</organism>
<evidence type="ECO:0000313" key="1">
    <source>
        <dbReference type="EMBL" id="ETJ40315.1"/>
    </source>
</evidence>
<name>W1YF34_9ZZZZ</name>
<feature type="non-terminal residue" evidence="1">
    <location>
        <position position="1"/>
    </location>
</feature>
<comment type="caution">
    <text evidence="1">The sequence shown here is derived from an EMBL/GenBank/DDBJ whole genome shotgun (WGS) entry which is preliminary data.</text>
</comment>
<reference evidence="1" key="1">
    <citation type="submission" date="2013-12" db="EMBL/GenBank/DDBJ databases">
        <title>A Varibaculum cambriense genome reconstructed from a premature infant gut community with otherwise low bacterial novelty that shifts toward anaerobic metabolism during the third week of life.</title>
        <authorList>
            <person name="Brown C.T."/>
            <person name="Sharon I."/>
            <person name="Thomas B.C."/>
            <person name="Castelle C.J."/>
            <person name="Morowitz M.J."/>
            <person name="Banfield J.F."/>
        </authorList>
    </citation>
    <scope>NUCLEOTIDE SEQUENCE</scope>
</reference>
<dbReference type="EMBL" id="AZMM01005784">
    <property type="protein sequence ID" value="ETJ40315.1"/>
    <property type="molecule type" value="Genomic_DNA"/>
</dbReference>
<gene>
    <name evidence="1" type="ORF">Q604_UNBC05784G0001</name>
</gene>
<accession>W1YF34</accession>